<dbReference type="AlphaFoldDB" id="A0A1I6BQU4"/>
<evidence type="ECO:0000313" key="3">
    <source>
        <dbReference type="Proteomes" id="UP000199029"/>
    </source>
</evidence>
<reference evidence="3" key="1">
    <citation type="submission" date="2016-10" db="EMBL/GenBank/DDBJ databases">
        <authorList>
            <person name="Varghese N."/>
            <person name="Submissions S."/>
        </authorList>
    </citation>
    <scope>NUCLEOTIDE SEQUENCE [LARGE SCALE GENOMIC DNA]</scope>
    <source>
        <strain evidence="3">OR362-8,ATCC BAA-1266,JCM 13504</strain>
    </source>
</reference>
<evidence type="ECO:0000313" key="2">
    <source>
        <dbReference type="EMBL" id="SFQ83306.1"/>
    </source>
</evidence>
<feature type="transmembrane region" description="Helical" evidence="1">
    <location>
        <begin position="12"/>
        <end position="32"/>
    </location>
</feature>
<gene>
    <name evidence="2" type="ORF">SAMN04515668_4944</name>
</gene>
<name>A0A1I6BQU4_HYMAR</name>
<dbReference type="EMBL" id="FOXS01000011">
    <property type="protein sequence ID" value="SFQ83306.1"/>
    <property type="molecule type" value="Genomic_DNA"/>
</dbReference>
<dbReference type="RefSeq" id="WP_092678971.1">
    <property type="nucleotide sequence ID" value="NZ_FOXS01000011.1"/>
</dbReference>
<keyword evidence="3" id="KW-1185">Reference proteome</keyword>
<organism evidence="2 3">
    <name type="scientific">Hymenobacter arizonensis</name>
    <name type="common">Siccationidurans arizonensis</name>
    <dbReference type="NCBI Taxonomy" id="1227077"/>
    <lineage>
        <taxon>Bacteria</taxon>
        <taxon>Pseudomonadati</taxon>
        <taxon>Bacteroidota</taxon>
        <taxon>Cytophagia</taxon>
        <taxon>Cytophagales</taxon>
        <taxon>Hymenobacteraceae</taxon>
        <taxon>Hymenobacter</taxon>
    </lineage>
</organism>
<accession>A0A1I6BQU4</accession>
<keyword evidence="1" id="KW-1133">Transmembrane helix</keyword>
<dbReference type="Proteomes" id="UP000199029">
    <property type="component" value="Unassembled WGS sequence"/>
</dbReference>
<protein>
    <submittedName>
        <fullName evidence="2">Uncharacterized protein</fullName>
    </submittedName>
</protein>
<dbReference type="OrthoDB" id="885476at2"/>
<keyword evidence="1" id="KW-0812">Transmembrane</keyword>
<evidence type="ECO:0000256" key="1">
    <source>
        <dbReference type="SAM" id="Phobius"/>
    </source>
</evidence>
<proteinExistence type="predicted"/>
<sequence>MTTNKKNSRGASVDVSGWLGIVVILLTLAYVLRTCEQGNQITKGLEGSTTTTKAVVIDKKNYLGNSPVSQQFAYSYRFQVNGQWFEGNSQDPALHVGDSLVVDYALDAPAYNRPHRNE</sequence>
<dbReference type="STRING" id="1227077.SAMN04515668_4944"/>
<keyword evidence="1" id="KW-0472">Membrane</keyword>